<name>A0ABR3FVZ4_9AGAR</name>
<comment type="similarity">
    <text evidence="1">Belongs to the peptidase S33 family.</text>
</comment>
<dbReference type="Gene3D" id="3.40.50.1820">
    <property type="entry name" value="alpha/beta hydrolase"/>
    <property type="match status" value="1"/>
</dbReference>
<feature type="domain" description="AB hydrolase-1" evidence="4">
    <location>
        <begin position="108"/>
        <end position="259"/>
    </location>
</feature>
<gene>
    <name evidence="6" type="ORF">V5O48_002482</name>
</gene>
<keyword evidence="3" id="KW-0732">Signal</keyword>
<feature type="domain" description="Peptidase S33 tripeptidyl aminopeptidase-like C-terminal" evidence="5">
    <location>
        <begin position="429"/>
        <end position="530"/>
    </location>
</feature>
<keyword evidence="2" id="KW-0378">Hydrolase</keyword>
<accession>A0ABR3FVZ4</accession>
<protein>
    <recommendedName>
        <fullName evidence="8">Alpha/beta-hydrolase</fullName>
    </recommendedName>
</protein>
<dbReference type="EMBL" id="JBAHYK010000056">
    <property type="protein sequence ID" value="KAL0579553.1"/>
    <property type="molecule type" value="Genomic_DNA"/>
</dbReference>
<dbReference type="Proteomes" id="UP001465976">
    <property type="component" value="Unassembled WGS sequence"/>
</dbReference>
<keyword evidence="7" id="KW-1185">Reference proteome</keyword>
<dbReference type="Pfam" id="PF08386">
    <property type="entry name" value="Abhydrolase_4"/>
    <property type="match status" value="1"/>
</dbReference>
<evidence type="ECO:0000259" key="5">
    <source>
        <dbReference type="Pfam" id="PF08386"/>
    </source>
</evidence>
<feature type="chain" id="PRO_5045168876" description="Alpha/beta-hydrolase" evidence="3">
    <location>
        <begin position="24"/>
        <end position="581"/>
    </location>
</feature>
<dbReference type="PANTHER" id="PTHR43248">
    <property type="entry name" value="2-SUCCINYL-6-HYDROXY-2,4-CYCLOHEXADIENE-1-CARBOXYLATE SYNTHASE"/>
    <property type="match status" value="1"/>
</dbReference>
<organism evidence="6 7">
    <name type="scientific">Marasmius crinis-equi</name>
    <dbReference type="NCBI Taxonomy" id="585013"/>
    <lineage>
        <taxon>Eukaryota</taxon>
        <taxon>Fungi</taxon>
        <taxon>Dikarya</taxon>
        <taxon>Basidiomycota</taxon>
        <taxon>Agaricomycotina</taxon>
        <taxon>Agaricomycetes</taxon>
        <taxon>Agaricomycetidae</taxon>
        <taxon>Agaricales</taxon>
        <taxon>Marasmiineae</taxon>
        <taxon>Marasmiaceae</taxon>
        <taxon>Marasmius</taxon>
    </lineage>
</organism>
<evidence type="ECO:0000256" key="3">
    <source>
        <dbReference type="SAM" id="SignalP"/>
    </source>
</evidence>
<evidence type="ECO:0000313" key="7">
    <source>
        <dbReference type="Proteomes" id="UP001465976"/>
    </source>
</evidence>
<proteinExistence type="inferred from homology"/>
<feature type="signal peptide" evidence="3">
    <location>
        <begin position="1"/>
        <end position="23"/>
    </location>
</feature>
<dbReference type="SUPFAM" id="SSF53474">
    <property type="entry name" value="alpha/beta-Hydrolases"/>
    <property type="match status" value="1"/>
</dbReference>
<evidence type="ECO:0000259" key="4">
    <source>
        <dbReference type="Pfam" id="PF00561"/>
    </source>
</evidence>
<dbReference type="InterPro" id="IPR029058">
    <property type="entry name" value="AB_hydrolase_fold"/>
</dbReference>
<evidence type="ECO:0000313" key="6">
    <source>
        <dbReference type="EMBL" id="KAL0579553.1"/>
    </source>
</evidence>
<evidence type="ECO:0000256" key="2">
    <source>
        <dbReference type="ARBA" id="ARBA00022801"/>
    </source>
</evidence>
<dbReference type="InterPro" id="IPR051601">
    <property type="entry name" value="Serine_prot/Carboxylest_S33"/>
</dbReference>
<dbReference type="InterPro" id="IPR013595">
    <property type="entry name" value="Pept_S33_TAP-like_C"/>
</dbReference>
<reference evidence="6 7" key="1">
    <citation type="submission" date="2024-02" db="EMBL/GenBank/DDBJ databases">
        <title>A draft genome for the cacao thread blight pathogen Marasmius crinis-equi.</title>
        <authorList>
            <person name="Cohen S.P."/>
            <person name="Baruah I.K."/>
            <person name="Amoako-Attah I."/>
            <person name="Bukari Y."/>
            <person name="Meinhardt L.W."/>
            <person name="Bailey B.A."/>
        </authorList>
    </citation>
    <scope>NUCLEOTIDE SEQUENCE [LARGE SCALE GENOMIC DNA]</scope>
    <source>
        <strain evidence="6 7">GH-76</strain>
    </source>
</reference>
<dbReference type="PANTHER" id="PTHR43248:SF25">
    <property type="entry name" value="AB HYDROLASE-1 DOMAIN-CONTAINING PROTEIN-RELATED"/>
    <property type="match status" value="1"/>
</dbReference>
<dbReference type="Pfam" id="PF00561">
    <property type="entry name" value="Abhydrolase_1"/>
    <property type="match status" value="1"/>
</dbReference>
<sequence length="581" mass="64117">MSRRRFSQYLLLLGAYMVHSAHSAPDCQAATHLSARADNGTQAWSESSWSTLQPSKDLQWVPCYTGKFQCARLQVPLNYHDPEADSAAIALVRLPANVSSDSPDYRGPVLFNPGGPGHSGVDYILEGAEFHQAIMGPQFDIVGFDPRGVQRSTPRIEFYKTQVERVMNHPVAAELNSSRETVASYWARTKNMGALAAERGKEYLAHMNTDHTARDMLTITQAHGREKLQYWGLSYGSVLGYTFAAMFPDKVERLIIDGVVDIEDYYTTRWLSGPADVGKTLQWFFKSCKEVGPESCAFYEDSVETMERKLEGIYAKLIESPIPVKTNVSYGLVDYSLVHPLVFVAMYSPFSQWRPMAAGLQALAEGNGTALYAMFEEAPFECDCDLNNHEFTWNMEALNAFICNDGDPVPPELEAAQKHYRESVDLSKFGSFWASFRIACNGWSPEIPKAQFRGPITGNTSFPMLIIGNTADPATPLAAAKKVSERFSGSVLLTQDSPGHCSVSAPSACTAQIVREYFVNGILPKEGTVCPMTVSLFEDLTAGASATVPSKRDASDQGDVVWALQNLARTRIGRVKSLLRV</sequence>
<evidence type="ECO:0000256" key="1">
    <source>
        <dbReference type="ARBA" id="ARBA00010088"/>
    </source>
</evidence>
<comment type="caution">
    <text evidence="6">The sequence shown here is derived from an EMBL/GenBank/DDBJ whole genome shotgun (WGS) entry which is preliminary data.</text>
</comment>
<evidence type="ECO:0008006" key="8">
    <source>
        <dbReference type="Google" id="ProtNLM"/>
    </source>
</evidence>
<dbReference type="InterPro" id="IPR000073">
    <property type="entry name" value="AB_hydrolase_1"/>
</dbReference>